<gene>
    <name evidence="1" type="ORF">BSQ49_11885</name>
</gene>
<dbReference type="AlphaFoldDB" id="A0A3Q8CAP1"/>
<proteinExistence type="predicted"/>
<geneLocation type="plasmid" evidence="2">
    <name>pl11822-1</name>
</geneLocation>
<sequence>MHKRYFTLSKIELWSELNSKDYPFSAKHNDIQIKPSVLDDRQSTKIHNFGYIMLKITKTTGFNYLTCSALINQLNALTEGKLLRSLNFTTLMQKESSNGQVTFEVQGKYFDR</sequence>
<keyword evidence="1" id="KW-0614">Plasmid</keyword>
<dbReference type="KEGG" id="lhw:BSQ49_11885"/>
<organism evidence="1 2">
    <name type="scientific">Liquorilactobacillus hordei</name>
    <dbReference type="NCBI Taxonomy" id="468911"/>
    <lineage>
        <taxon>Bacteria</taxon>
        <taxon>Bacillati</taxon>
        <taxon>Bacillota</taxon>
        <taxon>Bacilli</taxon>
        <taxon>Lactobacillales</taxon>
        <taxon>Lactobacillaceae</taxon>
        <taxon>Liquorilactobacillus</taxon>
    </lineage>
</organism>
<reference evidence="1 2" key="1">
    <citation type="submission" date="2016-11" db="EMBL/GenBank/DDBJ databases">
        <title>Interaction between Lactobacillus species and yeast in water kefir.</title>
        <authorList>
            <person name="Behr J."/>
            <person name="Xu D."/>
            <person name="Vogel R.F."/>
        </authorList>
    </citation>
    <scope>NUCLEOTIDE SEQUENCE [LARGE SCALE GENOMIC DNA]</scope>
    <source>
        <strain evidence="1 2">TMW 1.1822</strain>
        <plasmid evidence="2">pl11822-1</plasmid>
    </source>
</reference>
<dbReference type="Proteomes" id="UP000314960">
    <property type="component" value="Plasmid pL11822-1"/>
</dbReference>
<name>A0A3Q8CAP1_9LACO</name>
<evidence type="ECO:0000313" key="1">
    <source>
        <dbReference type="EMBL" id="AUJ30952.1"/>
    </source>
</evidence>
<evidence type="ECO:0000313" key="2">
    <source>
        <dbReference type="Proteomes" id="UP000314960"/>
    </source>
</evidence>
<accession>A0A3Q8CAP1</accession>
<dbReference type="RefSeq" id="WP_141055894.1">
    <property type="nucleotide sequence ID" value="NZ_CP018177.1"/>
</dbReference>
<protein>
    <submittedName>
        <fullName evidence="1">Uncharacterized protein</fullName>
    </submittedName>
</protein>
<dbReference type="EMBL" id="CP018177">
    <property type="protein sequence ID" value="AUJ30952.1"/>
    <property type="molecule type" value="Genomic_DNA"/>
</dbReference>